<organism evidence="10 11">
    <name type="scientific">Pseudomonas tructae</name>
    <dbReference type="NCBI Taxonomy" id="2518644"/>
    <lineage>
        <taxon>Bacteria</taxon>
        <taxon>Pseudomonadati</taxon>
        <taxon>Pseudomonadota</taxon>
        <taxon>Gammaproteobacteria</taxon>
        <taxon>Pseudomonadales</taxon>
        <taxon>Pseudomonadaceae</taxon>
        <taxon>Pseudomonas</taxon>
    </lineage>
</organism>
<evidence type="ECO:0000256" key="4">
    <source>
        <dbReference type="ARBA" id="ARBA00022475"/>
    </source>
</evidence>
<feature type="transmembrane region" description="Helical" evidence="8">
    <location>
        <begin position="205"/>
        <end position="224"/>
    </location>
</feature>
<feature type="transmembrane region" description="Helical" evidence="8">
    <location>
        <begin position="12"/>
        <end position="37"/>
    </location>
</feature>
<feature type="transmembrane region" description="Helical" evidence="8">
    <location>
        <begin position="85"/>
        <end position="104"/>
    </location>
</feature>
<evidence type="ECO:0000259" key="9">
    <source>
        <dbReference type="PROSITE" id="PS50850"/>
    </source>
</evidence>
<keyword evidence="5 8" id="KW-0812">Transmembrane</keyword>
<keyword evidence="4" id="KW-1003">Cell membrane</keyword>
<dbReference type="AlphaFoldDB" id="A0A411MHD2"/>
<gene>
    <name evidence="10" type="ORF">EXN22_11280</name>
</gene>
<evidence type="ECO:0000256" key="8">
    <source>
        <dbReference type="SAM" id="Phobius"/>
    </source>
</evidence>
<evidence type="ECO:0000313" key="11">
    <source>
        <dbReference type="Proteomes" id="UP000291130"/>
    </source>
</evidence>
<feature type="domain" description="Major facilitator superfamily (MFS) profile" evidence="9">
    <location>
        <begin position="19"/>
        <end position="505"/>
    </location>
</feature>
<comment type="subcellular location">
    <subcellularLocation>
        <location evidence="1">Cell membrane</location>
        <topology evidence="1">Multi-pass membrane protein</topology>
    </subcellularLocation>
</comment>
<feature type="transmembrane region" description="Helical" evidence="8">
    <location>
        <begin position="173"/>
        <end position="193"/>
    </location>
</feature>
<dbReference type="OrthoDB" id="9812221at2"/>
<keyword evidence="3" id="KW-0813">Transport</keyword>
<reference evidence="10 11" key="1">
    <citation type="submission" date="2019-02" db="EMBL/GenBank/DDBJ databases">
        <title>Complete genome sequence of Pseudomonas sp. SNU WT1 isolated from rainbow trout.</title>
        <authorList>
            <person name="Oh W.T."/>
            <person name="Park S.C."/>
        </authorList>
    </citation>
    <scope>NUCLEOTIDE SEQUENCE [LARGE SCALE GENOMIC DNA]</scope>
    <source>
        <strain evidence="10 11">SNU WT1</strain>
    </source>
</reference>
<dbReference type="InterPro" id="IPR011701">
    <property type="entry name" value="MFS"/>
</dbReference>
<evidence type="ECO:0000256" key="5">
    <source>
        <dbReference type="ARBA" id="ARBA00022692"/>
    </source>
</evidence>
<dbReference type="Proteomes" id="UP000291130">
    <property type="component" value="Chromosome"/>
</dbReference>
<keyword evidence="11" id="KW-1185">Reference proteome</keyword>
<feature type="transmembrane region" description="Helical" evidence="8">
    <location>
        <begin position="339"/>
        <end position="358"/>
    </location>
</feature>
<feature type="transmembrane region" description="Helical" evidence="8">
    <location>
        <begin position="142"/>
        <end position="161"/>
    </location>
</feature>
<dbReference type="PANTHER" id="PTHR42718">
    <property type="entry name" value="MAJOR FACILITATOR SUPERFAMILY MULTIDRUG TRANSPORTER MFSC"/>
    <property type="match status" value="1"/>
</dbReference>
<feature type="transmembrane region" description="Helical" evidence="8">
    <location>
        <begin position="305"/>
        <end position="327"/>
    </location>
</feature>
<dbReference type="Gene3D" id="1.20.1250.20">
    <property type="entry name" value="MFS general substrate transporter like domains"/>
    <property type="match status" value="1"/>
</dbReference>
<name>A0A411MHD2_9PSED</name>
<evidence type="ECO:0000313" key="10">
    <source>
        <dbReference type="EMBL" id="QBF26245.1"/>
    </source>
</evidence>
<feature type="transmembrane region" description="Helical" evidence="8">
    <location>
        <begin position="483"/>
        <end position="501"/>
    </location>
</feature>
<evidence type="ECO:0000256" key="1">
    <source>
        <dbReference type="ARBA" id="ARBA00004651"/>
    </source>
</evidence>
<feature type="transmembrane region" description="Helical" evidence="8">
    <location>
        <begin position="276"/>
        <end position="299"/>
    </location>
</feature>
<dbReference type="NCBIfam" id="TIGR00711">
    <property type="entry name" value="efflux_EmrB"/>
    <property type="match status" value="1"/>
</dbReference>
<dbReference type="Pfam" id="PF07690">
    <property type="entry name" value="MFS_1"/>
    <property type="match status" value="1"/>
</dbReference>
<dbReference type="InterPro" id="IPR036259">
    <property type="entry name" value="MFS_trans_sf"/>
</dbReference>
<sequence>MSSAKRPIEPLSGGTLVLGALAIGMANFMMVLDTTIANVAVPTISGNLGVAPDQGTWVLTSFSISLAIGLPLTGWLAQRFGQVKLFLSAVVLFVLASVCCGLAPNLTSLLVFRVFQGAVCGPLAPLSQALLVAIFPPARRTTALVVWSMTTFLGPVCGPILGGYLTDNISWPWIFYINVPVGIFILLTLGQVLNGRDNPTRKLPVDVVGLLLLMVAVGSLQILLDKGQDLDWFSAAPIRILAVITVLGFASLITWELTAQHPILDLRLFKERNYAIGTLSVSLGFALYFASLVLVPLWLQTEMGYTATWAGIATAPLGIAGVVLAPFIGRLMQHTDARVLASMAFICWIGASLWRMYFETNLDIQFIGWNSVLMGAGTAFLFTPLVAISLSRLPPEKIPAALGLQNALRMTGASFAVSLGPAFWDHRARQHQVDLAERMTPFDHWSAQAQDNLNNLGLSAQGALESLARTIDRQAHMLALNDFSLASAWLFCAVLAIVWLARSPKAKAK</sequence>
<dbReference type="GO" id="GO:0022857">
    <property type="term" value="F:transmembrane transporter activity"/>
    <property type="evidence" value="ECO:0007669"/>
    <property type="project" value="InterPro"/>
</dbReference>
<dbReference type="SUPFAM" id="SSF103473">
    <property type="entry name" value="MFS general substrate transporter"/>
    <property type="match status" value="1"/>
</dbReference>
<keyword evidence="6 8" id="KW-1133">Transmembrane helix</keyword>
<accession>A0A411MHD2</accession>
<feature type="transmembrane region" description="Helical" evidence="8">
    <location>
        <begin position="110"/>
        <end position="135"/>
    </location>
</feature>
<dbReference type="EMBL" id="CP035952">
    <property type="protein sequence ID" value="QBF26245.1"/>
    <property type="molecule type" value="Genomic_DNA"/>
</dbReference>
<dbReference type="InterPro" id="IPR004638">
    <property type="entry name" value="EmrB-like"/>
</dbReference>
<dbReference type="GO" id="GO:0005886">
    <property type="term" value="C:plasma membrane"/>
    <property type="evidence" value="ECO:0007669"/>
    <property type="project" value="UniProtKB-SubCell"/>
</dbReference>
<feature type="transmembrane region" description="Helical" evidence="8">
    <location>
        <begin position="364"/>
        <end position="387"/>
    </location>
</feature>
<dbReference type="PANTHER" id="PTHR42718:SF9">
    <property type="entry name" value="MAJOR FACILITATOR SUPERFAMILY MULTIDRUG TRANSPORTER MFSC"/>
    <property type="match status" value="1"/>
</dbReference>
<dbReference type="PROSITE" id="PS50850">
    <property type="entry name" value="MFS"/>
    <property type="match status" value="1"/>
</dbReference>
<dbReference type="Gene3D" id="1.20.1720.10">
    <property type="entry name" value="Multidrug resistance protein D"/>
    <property type="match status" value="1"/>
</dbReference>
<evidence type="ECO:0000256" key="3">
    <source>
        <dbReference type="ARBA" id="ARBA00022448"/>
    </source>
</evidence>
<protein>
    <submittedName>
        <fullName evidence="10">DHA2 family efflux MFS transporter permease subunit</fullName>
    </submittedName>
</protein>
<proteinExistence type="inferred from homology"/>
<evidence type="ECO:0000256" key="7">
    <source>
        <dbReference type="ARBA" id="ARBA00023136"/>
    </source>
</evidence>
<dbReference type="CDD" id="cd17503">
    <property type="entry name" value="MFS_LmrB_MDR_like"/>
    <property type="match status" value="1"/>
</dbReference>
<evidence type="ECO:0000256" key="2">
    <source>
        <dbReference type="ARBA" id="ARBA00008537"/>
    </source>
</evidence>
<dbReference type="RefSeq" id="WP_130264115.1">
    <property type="nucleotide sequence ID" value="NZ_CP035952.1"/>
</dbReference>
<dbReference type="KEGG" id="ptk:EXN22_11280"/>
<feature type="transmembrane region" description="Helical" evidence="8">
    <location>
        <begin position="236"/>
        <end position="255"/>
    </location>
</feature>
<feature type="transmembrane region" description="Helical" evidence="8">
    <location>
        <begin position="57"/>
        <end position="78"/>
    </location>
</feature>
<keyword evidence="7 8" id="KW-0472">Membrane</keyword>
<comment type="similarity">
    <text evidence="2">Belongs to the major facilitator superfamily. EmrB family.</text>
</comment>
<evidence type="ECO:0000256" key="6">
    <source>
        <dbReference type="ARBA" id="ARBA00022989"/>
    </source>
</evidence>
<dbReference type="InterPro" id="IPR020846">
    <property type="entry name" value="MFS_dom"/>
</dbReference>